<evidence type="ECO:0000313" key="8">
    <source>
        <dbReference type="EMBL" id="CEN59997.1"/>
    </source>
</evidence>
<feature type="region of interest" description="Disordered" evidence="5">
    <location>
        <begin position="816"/>
        <end position="841"/>
    </location>
</feature>
<dbReference type="OrthoDB" id="342024at2759"/>
<organism evidence="8 9">
    <name type="scientific">Aspergillus calidoustus</name>
    <dbReference type="NCBI Taxonomy" id="454130"/>
    <lineage>
        <taxon>Eukaryota</taxon>
        <taxon>Fungi</taxon>
        <taxon>Dikarya</taxon>
        <taxon>Ascomycota</taxon>
        <taxon>Pezizomycotina</taxon>
        <taxon>Eurotiomycetes</taxon>
        <taxon>Eurotiomycetidae</taxon>
        <taxon>Eurotiales</taxon>
        <taxon>Aspergillaceae</taxon>
        <taxon>Aspergillus</taxon>
        <taxon>Aspergillus subgen. Nidulantes</taxon>
    </lineage>
</organism>
<gene>
    <name evidence="8" type="ORF">ASPCAL02438</name>
</gene>
<proteinExistence type="predicted"/>
<dbReference type="Pfam" id="PF08314">
    <property type="entry name" value="Sec39"/>
    <property type="match status" value="1"/>
</dbReference>
<dbReference type="GO" id="GO:0005783">
    <property type="term" value="C:endoplasmic reticulum"/>
    <property type="evidence" value="ECO:0007669"/>
    <property type="project" value="UniProtKB-SubCell"/>
</dbReference>
<dbReference type="OMA" id="GMKRAYD"/>
<dbReference type="AlphaFoldDB" id="A0A0U4ZV87"/>
<feature type="domain" description="Sec39" evidence="7">
    <location>
        <begin position="13"/>
        <end position="791"/>
    </location>
</feature>
<dbReference type="GO" id="GO:0015031">
    <property type="term" value="P:protein transport"/>
    <property type="evidence" value="ECO:0007669"/>
    <property type="project" value="UniProtKB-KW"/>
</dbReference>
<protein>
    <recommendedName>
        <fullName evidence="7">Sec39 domain-containing protein</fullName>
    </recommendedName>
</protein>
<dbReference type="PANTHER" id="PTHR40787:SF3">
    <property type="entry name" value="PROTEIN TRANSPORT PROTEIN SEC39"/>
    <property type="match status" value="1"/>
</dbReference>
<reference evidence="9" key="1">
    <citation type="journal article" date="2016" name="Genome Announc.">
        <title>Draft genome sequences of fungus Aspergillus calidoustus.</title>
        <authorList>
            <person name="Horn F."/>
            <person name="Linde J."/>
            <person name="Mattern D.J."/>
            <person name="Walther G."/>
            <person name="Guthke R."/>
            <person name="Scherlach K."/>
            <person name="Martin K."/>
            <person name="Brakhage A.A."/>
            <person name="Petzke L."/>
            <person name="Valiante V."/>
        </authorList>
    </citation>
    <scope>NUCLEOTIDE SEQUENCE [LARGE SCALE GENOMIC DNA]</scope>
    <source>
        <strain evidence="9">SF006504</strain>
    </source>
</reference>
<feature type="chain" id="PRO_5006854801" description="Sec39 domain-containing protein" evidence="6">
    <location>
        <begin position="26"/>
        <end position="942"/>
    </location>
</feature>
<evidence type="ECO:0000259" key="7">
    <source>
        <dbReference type="Pfam" id="PF08314"/>
    </source>
</evidence>
<evidence type="ECO:0000256" key="4">
    <source>
        <dbReference type="ARBA" id="ARBA00022927"/>
    </source>
</evidence>
<feature type="region of interest" description="Disordered" evidence="5">
    <location>
        <begin position="867"/>
        <end position="913"/>
    </location>
</feature>
<keyword evidence="4" id="KW-0653">Protein transport</keyword>
<dbReference type="InterPro" id="IPR013244">
    <property type="entry name" value="Sec39_domain"/>
</dbReference>
<accession>A0A0U4ZV87</accession>
<name>A0A0U4ZV87_ASPCI</name>
<dbReference type="Proteomes" id="UP000054771">
    <property type="component" value="Unassembled WGS sequence"/>
</dbReference>
<evidence type="ECO:0000256" key="6">
    <source>
        <dbReference type="SAM" id="SignalP"/>
    </source>
</evidence>
<dbReference type="PANTHER" id="PTHR40787">
    <property type="entry name" value="SECRETED PROTEIN"/>
    <property type="match status" value="1"/>
</dbReference>
<dbReference type="GO" id="GO:0006890">
    <property type="term" value="P:retrograde vesicle-mediated transport, Golgi to endoplasmic reticulum"/>
    <property type="evidence" value="ECO:0007669"/>
    <property type="project" value="InterPro"/>
</dbReference>
<keyword evidence="2" id="KW-0813">Transport</keyword>
<evidence type="ECO:0000256" key="3">
    <source>
        <dbReference type="ARBA" id="ARBA00022824"/>
    </source>
</evidence>
<evidence type="ECO:0000313" key="9">
    <source>
        <dbReference type="Proteomes" id="UP000054771"/>
    </source>
</evidence>
<evidence type="ECO:0000256" key="1">
    <source>
        <dbReference type="ARBA" id="ARBA00004240"/>
    </source>
</evidence>
<keyword evidence="9" id="KW-1185">Reference proteome</keyword>
<evidence type="ECO:0000256" key="2">
    <source>
        <dbReference type="ARBA" id="ARBA00022448"/>
    </source>
</evidence>
<dbReference type="EMBL" id="CDMC01000002">
    <property type="protein sequence ID" value="CEN59997.1"/>
    <property type="molecule type" value="Genomic_DNA"/>
</dbReference>
<evidence type="ECO:0000256" key="5">
    <source>
        <dbReference type="SAM" id="MobiDB-lite"/>
    </source>
</evidence>
<keyword evidence="3" id="KW-0256">Endoplasmic reticulum</keyword>
<feature type="signal peptide" evidence="6">
    <location>
        <begin position="1"/>
        <end position="25"/>
    </location>
</feature>
<sequence length="942" mass="104648">MADPARLSGAHAILLAIHFCARGDASPLPQLQARSSATLTTERLLRIILTFLPESTEPEDYVSVVQSLVDGLPVSESQEVDISPIKDLSEDAARKRVRKIRLLPLRHPEDEDSQDPTDLLTQFIIHRAHRIDSETSLQPLILDLLLPFYQRSSTLRTWLVSCLLPLLRFNYEYYPSQDKSCSVETLESLDSQTATNILLSISGTPKNDTDLIKNLRGLVGPWMYGSNRPKRQRFSDAARRNSISLQGNVQGDENSGWEYVNEWLLSRSLVDPDAVVGAFVNWDGPEDVDLGGYVDEHERPFADRLQELRNRFGQTGLAVIYQSPEVSLDSSIRILDRVSSLLGLEEALYTSRNSSFPSVDFDASQIRSASRATLFQNALLLPTNPLTYPSLSSVSFLSGLLLSLRTLEELGHSIPCRTATNICLHSNEDMQLFELRSMMASIGQQVKSGRDWRAIRQQLLWLRDWRSETDRSQSNPDFHGLFWRAPQDVLEAEILKVLLQVREYDLAIEIYVKSASALDPAQVENAVKESVFEAYDNASNGNRTRGKMQRAHEILQAFEPHFPESTSFKQAQALISATHALSFYSLTLQHGVPFQPVSLRVHPDPLSLIGKVLDQNSKSYTKLDDLLSIGRNLVLAGFTPRPVDENTSHSHYTRAPVLTQDEALITAERRIMSLAISSALSSNDFGTAYSYILTRLTPQTTSAPAPSSLKDDITWRAVYNAGRYRPQTAPSTPPTLSSQITNLTQRMELLSLSLILAPTPDPLPEILGAWRRADEELSLLRTRESEEEDLWDTKGDNAATSRILPGGFNTSQFDTEADAHETRQHHARRAARAAQHNRLDSEEAPMGLFEVARGAARALHKNVNSSFPLSKALPIPSASSLSSSISRLDSEGGSWDGDGENPSGQEGERVRKRDVVSNMVTGGLASGIGWVLGAQPVNMNNK</sequence>
<keyword evidence="6" id="KW-0732">Signal</keyword>
<feature type="compositionally biased region" description="Low complexity" evidence="5">
    <location>
        <begin position="868"/>
        <end position="886"/>
    </location>
</feature>
<comment type="subcellular location">
    <subcellularLocation>
        <location evidence="1">Endoplasmic reticulum</location>
    </subcellularLocation>
</comment>